<organism evidence="1 2">
    <name type="scientific">Scutellospora calospora</name>
    <dbReference type="NCBI Taxonomy" id="85575"/>
    <lineage>
        <taxon>Eukaryota</taxon>
        <taxon>Fungi</taxon>
        <taxon>Fungi incertae sedis</taxon>
        <taxon>Mucoromycota</taxon>
        <taxon>Glomeromycotina</taxon>
        <taxon>Glomeromycetes</taxon>
        <taxon>Diversisporales</taxon>
        <taxon>Gigasporaceae</taxon>
        <taxon>Scutellospora</taxon>
    </lineage>
</organism>
<name>A0ACA9NQX3_9GLOM</name>
<feature type="non-terminal residue" evidence="1">
    <location>
        <position position="1"/>
    </location>
</feature>
<dbReference type="Proteomes" id="UP000789860">
    <property type="component" value="Unassembled WGS sequence"/>
</dbReference>
<dbReference type="EMBL" id="CAJVPM010026403">
    <property type="protein sequence ID" value="CAG8661833.1"/>
    <property type="molecule type" value="Genomic_DNA"/>
</dbReference>
<evidence type="ECO:0000313" key="2">
    <source>
        <dbReference type="Proteomes" id="UP000789860"/>
    </source>
</evidence>
<protein>
    <submittedName>
        <fullName evidence="1">726_t:CDS:1</fullName>
    </submittedName>
</protein>
<accession>A0ACA9NQX3</accession>
<keyword evidence="2" id="KW-1185">Reference proteome</keyword>
<sequence length="188" mass="22073">DYEFSQRYEFIFAAKLVRGAYMVSESLMAKKLGYPDPIHDSIKDTHKSYNNAVEFLLSKLYEYKKKLEVKNDNNQVLNIRNSPLAFMIASHNQETIIKASEKIEQFGIDLNSGAIYFAQLYGMCDQITYTLANLDYPVYKYLAYGKVNEVIPFLIRRAQENSSVLDGRTIVEQRMLWNEIMNRWKFYK</sequence>
<gene>
    <name evidence="1" type="ORF">SCALOS_LOCUS9059</name>
</gene>
<proteinExistence type="predicted"/>
<comment type="caution">
    <text evidence="1">The sequence shown here is derived from an EMBL/GenBank/DDBJ whole genome shotgun (WGS) entry which is preliminary data.</text>
</comment>
<reference evidence="1" key="1">
    <citation type="submission" date="2021-06" db="EMBL/GenBank/DDBJ databases">
        <authorList>
            <person name="Kallberg Y."/>
            <person name="Tangrot J."/>
            <person name="Rosling A."/>
        </authorList>
    </citation>
    <scope>NUCLEOTIDE SEQUENCE</scope>
    <source>
        <strain evidence="1">AU212A</strain>
    </source>
</reference>
<evidence type="ECO:0000313" key="1">
    <source>
        <dbReference type="EMBL" id="CAG8661833.1"/>
    </source>
</evidence>